<evidence type="ECO:0000256" key="1">
    <source>
        <dbReference type="SAM" id="MobiDB-lite"/>
    </source>
</evidence>
<evidence type="ECO:0008006" key="4">
    <source>
        <dbReference type="Google" id="ProtNLM"/>
    </source>
</evidence>
<name>A0A5C8LM88_9GAMM</name>
<gene>
    <name evidence="2" type="ORF">FU839_18625</name>
</gene>
<organism evidence="2 3">
    <name type="scientific">Rheinheimera tangshanensis</name>
    <dbReference type="NCBI Taxonomy" id="400153"/>
    <lineage>
        <taxon>Bacteria</taxon>
        <taxon>Pseudomonadati</taxon>
        <taxon>Pseudomonadota</taxon>
        <taxon>Gammaproteobacteria</taxon>
        <taxon>Chromatiales</taxon>
        <taxon>Chromatiaceae</taxon>
        <taxon>Rheinheimera</taxon>
    </lineage>
</organism>
<dbReference type="OrthoDB" id="2664633at2"/>
<feature type="region of interest" description="Disordered" evidence="1">
    <location>
        <begin position="1"/>
        <end position="22"/>
    </location>
</feature>
<dbReference type="RefSeq" id="WP_147905569.1">
    <property type="nucleotide sequence ID" value="NZ_BAAAGC010000002.1"/>
</dbReference>
<feature type="compositionally biased region" description="Polar residues" evidence="1">
    <location>
        <begin position="1"/>
        <end position="13"/>
    </location>
</feature>
<proteinExistence type="predicted"/>
<reference evidence="2 3" key="1">
    <citation type="submission" date="2019-08" db="EMBL/GenBank/DDBJ databases">
        <title>Draft genome analysis of Rheinheimera tangshanensis isolated from the roots of fresh rice plants (Oryza sativa).</title>
        <authorList>
            <person name="Yu Q."/>
            <person name="Qi Y."/>
            <person name="Zhang H."/>
            <person name="Pu J."/>
        </authorList>
    </citation>
    <scope>NUCLEOTIDE SEQUENCE [LARGE SCALE GENOMIC DNA]</scope>
    <source>
        <strain evidence="2 3">JA3-B52</strain>
    </source>
</reference>
<dbReference type="AlphaFoldDB" id="A0A5C8LM88"/>
<evidence type="ECO:0000313" key="2">
    <source>
        <dbReference type="EMBL" id="TXK77053.1"/>
    </source>
</evidence>
<comment type="caution">
    <text evidence="2">The sequence shown here is derived from an EMBL/GenBank/DDBJ whole genome shotgun (WGS) entry which is preliminary data.</text>
</comment>
<sequence length="118" mass="12460">MDQKVTNLENQGGTVVPDGSITGSCGTTCKPDIFHISPNGQVEFIEVKTGNAGLSENQAKVFRQIGVDASGRPQYIIPPDAVPSGDLMNELKMKPGQTLAEAGYIHGIPVKIQREPGG</sequence>
<dbReference type="EMBL" id="VRLR01000027">
    <property type="protein sequence ID" value="TXK77053.1"/>
    <property type="molecule type" value="Genomic_DNA"/>
</dbReference>
<protein>
    <recommendedName>
        <fullName evidence="4">VRR-NUC domain-containing protein</fullName>
    </recommendedName>
</protein>
<accession>A0A5C8LM88</accession>
<evidence type="ECO:0000313" key="3">
    <source>
        <dbReference type="Proteomes" id="UP000321814"/>
    </source>
</evidence>
<keyword evidence="3" id="KW-1185">Reference proteome</keyword>
<dbReference type="Proteomes" id="UP000321814">
    <property type="component" value="Unassembled WGS sequence"/>
</dbReference>